<protein>
    <recommendedName>
        <fullName evidence="6">Metal-dependent hydrolase</fullName>
    </recommendedName>
</protein>
<feature type="transmembrane region" description="Helical" evidence="2">
    <location>
        <begin position="275"/>
        <end position="293"/>
    </location>
</feature>
<dbReference type="EMBL" id="PGXC01000007">
    <property type="protein sequence ID" value="PKK90178.1"/>
    <property type="molecule type" value="Genomic_DNA"/>
</dbReference>
<dbReference type="AlphaFoldDB" id="A0A2N1PPA7"/>
<keyword evidence="2" id="KW-1133">Transmembrane helix</keyword>
<dbReference type="Proteomes" id="UP000233256">
    <property type="component" value="Unassembled WGS sequence"/>
</dbReference>
<dbReference type="InterPro" id="IPR007404">
    <property type="entry name" value="YdjM-like"/>
</dbReference>
<comment type="caution">
    <text evidence="4">The sequence shown here is derived from an EMBL/GenBank/DDBJ whole genome shotgun (WGS) entry which is preliminary data.</text>
</comment>
<keyword evidence="3" id="KW-0732">Signal</keyword>
<feature type="transmembrane region" description="Helical" evidence="2">
    <location>
        <begin position="204"/>
        <end position="223"/>
    </location>
</feature>
<evidence type="ECO:0000256" key="2">
    <source>
        <dbReference type="SAM" id="Phobius"/>
    </source>
</evidence>
<feature type="chain" id="PRO_5014599396" description="Metal-dependent hydrolase" evidence="3">
    <location>
        <begin position="25"/>
        <end position="382"/>
    </location>
</feature>
<feature type="transmembrane region" description="Helical" evidence="2">
    <location>
        <begin position="313"/>
        <end position="332"/>
    </location>
</feature>
<evidence type="ECO:0000256" key="3">
    <source>
        <dbReference type="SAM" id="SignalP"/>
    </source>
</evidence>
<organism evidence="4 5">
    <name type="scientific">Candidatus Wallbacteria bacterium HGW-Wallbacteria-1</name>
    <dbReference type="NCBI Taxonomy" id="2013854"/>
    <lineage>
        <taxon>Bacteria</taxon>
        <taxon>Candidatus Walliibacteriota</taxon>
    </lineage>
</organism>
<evidence type="ECO:0000256" key="1">
    <source>
        <dbReference type="SAM" id="MobiDB-lite"/>
    </source>
</evidence>
<feature type="region of interest" description="Disordered" evidence="1">
    <location>
        <begin position="355"/>
        <end position="382"/>
    </location>
</feature>
<keyword evidence="2" id="KW-0812">Transmembrane</keyword>
<evidence type="ECO:0000313" key="4">
    <source>
        <dbReference type="EMBL" id="PKK90178.1"/>
    </source>
</evidence>
<reference evidence="4 5" key="1">
    <citation type="journal article" date="2017" name="ISME J.">
        <title>Potential for microbial H2 and metal transformations associated with novel bacteria and archaea in deep terrestrial subsurface sediments.</title>
        <authorList>
            <person name="Hernsdorf A.W."/>
            <person name="Amano Y."/>
            <person name="Miyakawa K."/>
            <person name="Ise K."/>
            <person name="Suzuki Y."/>
            <person name="Anantharaman K."/>
            <person name="Probst A."/>
            <person name="Burstein D."/>
            <person name="Thomas B.C."/>
            <person name="Banfield J.F."/>
        </authorList>
    </citation>
    <scope>NUCLEOTIDE SEQUENCE [LARGE SCALE GENOMIC DNA]</scope>
    <source>
        <strain evidence="4">HGW-Wallbacteria-1</strain>
    </source>
</reference>
<name>A0A2N1PPA7_9BACT</name>
<accession>A0A2N1PPA7</accession>
<evidence type="ECO:0000313" key="5">
    <source>
        <dbReference type="Proteomes" id="UP000233256"/>
    </source>
</evidence>
<feature type="signal peptide" evidence="3">
    <location>
        <begin position="1"/>
        <end position="24"/>
    </location>
</feature>
<evidence type="ECO:0008006" key="6">
    <source>
        <dbReference type="Google" id="ProtNLM"/>
    </source>
</evidence>
<sequence>MKGLTHFMSGVALASFFPAAVKMAAATRTGIPEADASFILVLGGLYGIMPDTLDFKMGQFFSVAERQVDCDPNNPDAAKMARQIGEAMDEAAETGKYVRAQLYPIQLGSHYWRQYMIKFDSQTNEVVVVLNEVVGTNQIPFLGTEPERDRVGKYKLKKASLRDAHGRPSIVDIMSGPQYGFRPAEDGTVAVEFLPWHRTWSHSYVLGLILALPWTLIAMAMGWPHAWLYSLIAFLGFAIHITEDLTGHMGGSLIWPFDSTRYDGLSWFRASNPHANFTVDFMAFVIIIRNLMVYSTPAGAAGEAMTLMPWYLYYLYFMVVPLAVYHTIAWTLKEGTSAKGGELSAAAALMAAELSAASQNSETPEEEADIRREEMEFEASEI</sequence>
<dbReference type="Pfam" id="PF04307">
    <property type="entry name" value="YdjM"/>
    <property type="match status" value="1"/>
</dbReference>
<keyword evidence="2" id="KW-0472">Membrane</keyword>
<gene>
    <name evidence="4" type="ORF">CVV64_10640</name>
</gene>
<proteinExistence type="predicted"/>